<dbReference type="Proteomes" id="UP001157502">
    <property type="component" value="Chromosome 6"/>
</dbReference>
<dbReference type="EMBL" id="CM055733">
    <property type="protein sequence ID" value="KAJ8009974.1"/>
    <property type="molecule type" value="Genomic_DNA"/>
</dbReference>
<protein>
    <submittedName>
        <fullName evidence="1">Uncharacterized protein</fullName>
    </submittedName>
</protein>
<organism evidence="1 2">
    <name type="scientific">Dallia pectoralis</name>
    <name type="common">Alaska blackfish</name>
    <dbReference type="NCBI Taxonomy" id="75939"/>
    <lineage>
        <taxon>Eukaryota</taxon>
        <taxon>Metazoa</taxon>
        <taxon>Chordata</taxon>
        <taxon>Craniata</taxon>
        <taxon>Vertebrata</taxon>
        <taxon>Euteleostomi</taxon>
        <taxon>Actinopterygii</taxon>
        <taxon>Neopterygii</taxon>
        <taxon>Teleostei</taxon>
        <taxon>Protacanthopterygii</taxon>
        <taxon>Esociformes</taxon>
        <taxon>Umbridae</taxon>
        <taxon>Dallia</taxon>
    </lineage>
</organism>
<gene>
    <name evidence="1" type="ORF">DPEC_G00069740</name>
</gene>
<proteinExistence type="predicted"/>
<comment type="caution">
    <text evidence="1">The sequence shown here is derived from an EMBL/GenBank/DDBJ whole genome shotgun (WGS) entry which is preliminary data.</text>
</comment>
<name>A0ACC2H1S9_DALPE</name>
<evidence type="ECO:0000313" key="2">
    <source>
        <dbReference type="Proteomes" id="UP001157502"/>
    </source>
</evidence>
<evidence type="ECO:0000313" key="1">
    <source>
        <dbReference type="EMBL" id="KAJ8009974.1"/>
    </source>
</evidence>
<accession>A0ACC2H1S9</accession>
<keyword evidence="2" id="KW-1185">Reference proteome</keyword>
<reference evidence="1" key="1">
    <citation type="submission" date="2021-05" db="EMBL/GenBank/DDBJ databases">
        <authorList>
            <person name="Pan Q."/>
            <person name="Jouanno E."/>
            <person name="Zahm M."/>
            <person name="Klopp C."/>
            <person name="Cabau C."/>
            <person name="Louis A."/>
            <person name="Berthelot C."/>
            <person name="Parey E."/>
            <person name="Roest Crollius H."/>
            <person name="Montfort J."/>
            <person name="Robinson-Rechavi M."/>
            <person name="Bouchez O."/>
            <person name="Lampietro C."/>
            <person name="Lopez Roques C."/>
            <person name="Donnadieu C."/>
            <person name="Postlethwait J."/>
            <person name="Bobe J."/>
            <person name="Dillon D."/>
            <person name="Chandos A."/>
            <person name="von Hippel F."/>
            <person name="Guiguen Y."/>
        </authorList>
    </citation>
    <scope>NUCLEOTIDE SEQUENCE</scope>
    <source>
        <strain evidence="1">YG-Jan2019</strain>
    </source>
</reference>
<sequence length="80" mass="9196">MGTLKRQLLLQKTVLICTSGASYNCLNMKNLHWNRRTQFQIFPCLGIFRQSPKHIGDGYITNFYSMQSLGASSFKKRHGL</sequence>